<keyword evidence="4" id="KW-1185">Reference proteome</keyword>
<dbReference type="Proteomes" id="UP001519332">
    <property type="component" value="Unassembled WGS sequence"/>
</dbReference>
<evidence type="ECO:0000256" key="2">
    <source>
        <dbReference type="SAM" id="SignalP"/>
    </source>
</evidence>
<organism evidence="3 4">
    <name type="scientific">Kibdelosporangium banguiense</name>
    <dbReference type="NCBI Taxonomy" id="1365924"/>
    <lineage>
        <taxon>Bacteria</taxon>
        <taxon>Bacillati</taxon>
        <taxon>Actinomycetota</taxon>
        <taxon>Actinomycetes</taxon>
        <taxon>Pseudonocardiales</taxon>
        <taxon>Pseudonocardiaceae</taxon>
        <taxon>Kibdelosporangium</taxon>
    </lineage>
</organism>
<dbReference type="RefSeq" id="WP_209644524.1">
    <property type="nucleotide sequence ID" value="NZ_JAGINW010000001.1"/>
</dbReference>
<feature type="chain" id="PRO_5046976470" description="DUF3558 domain-containing protein" evidence="2">
    <location>
        <begin position="20"/>
        <end position="178"/>
    </location>
</feature>
<dbReference type="EMBL" id="JAGINW010000001">
    <property type="protein sequence ID" value="MBP2327599.1"/>
    <property type="molecule type" value="Genomic_DNA"/>
</dbReference>
<evidence type="ECO:0000313" key="3">
    <source>
        <dbReference type="EMBL" id="MBP2327599.1"/>
    </source>
</evidence>
<evidence type="ECO:0008006" key="5">
    <source>
        <dbReference type="Google" id="ProtNLM"/>
    </source>
</evidence>
<name>A0ABS4TT82_9PSEU</name>
<feature type="region of interest" description="Disordered" evidence="1">
    <location>
        <begin position="27"/>
        <end position="46"/>
    </location>
</feature>
<evidence type="ECO:0000313" key="4">
    <source>
        <dbReference type="Proteomes" id="UP001519332"/>
    </source>
</evidence>
<proteinExistence type="predicted"/>
<gene>
    <name evidence="3" type="ORF">JOF56_007984</name>
</gene>
<sequence length="178" mass="18444">MNTTLQGLLVITRIVTASAAVLTLAGCGGSEPAPTSAPPPPPSSQVHVATDPCTLLTDAEASAHVGTAVKATVDDLPNVGRGCRWEAPGGDAYLSLNLNTPEFPDVTSARRTLDIGAKKGSVLADDGLYCLVYVGNGTPWLQFSSQSAQAGALDPAPKTYECDRSVPVLQKVVTNLKW</sequence>
<dbReference type="Pfam" id="PF12079">
    <property type="entry name" value="DUF3558"/>
    <property type="match status" value="1"/>
</dbReference>
<feature type="signal peptide" evidence="2">
    <location>
        <begin position="1"/>
        <end position="19"/>
    </location>
</feature>
<dbReference type="InterPro" id="IPR024520">
    <property type="entry name" value="DUF3558"/>
</dbReference>
<protein>
    <recommendedName>
        <fullName evidence="5">DUF3558 domain-containing protein</fullName>
    </recommendedName>
</protein>
<reference evidence="3 4" key="1">
    <citation type="submission" date="2021-03" db="EMBL/GenBank/DDBJ databases">
        <title>Sequencing the genomes of 1000 actinobacteria strains.</title>
        <authorList>
            <person name="Klenk H.-P."/>
        </authorList>
    </citation>
    <scope>NUCLEOTIDE SEQUENCE [LARGE SCALE GENOMIC DNA]</scope>
    <source>
        <strain evidence="3 4">DSM 46670</strain>
    </source>
</reference>
<keyword evidence="2" id="KW-0732">Signal</keyword>
<comment type="caution">
    <text evidence="3">The sequence shown here is derived from an EMBL/GenBank/DDBJ whole genome shotgun (WGS) entry which is preliminary data.</text>
</comment>
<evidence type="ECO:0000256" key="1">
    <source>
        <dbReference type="SAM" id="MobiDB-lite"/>
    </source>
</evidence>
<accession>A0ABS4TT82</accession>